<gene>
    <name evidence="2" type="ORF">HanXRQr2_Chr16g0735371</name>
</gene>
<feature type="region of interest" description="Disordered" evidence="1">
    <location>
        <begin position="1"/>
        <end position="20"/>
    </location>
</feature>
<comment type="caution">
    <text evidence="2">The sequence shown here is derived from an EMBL/GenBank/DDBJ whole genome shotgun (WGS) entry which is preliminary data.</text>
</comment>
<reference evidence="2" key="2">
    <citation type="submission" date="2020-06" db="EMBL/GenBank/DDBJ databases">
        <title>Helianthus annuus Genome sequencing and assembly Release 2.</title>
        <authorList>
            <person name="Gouzy J."/>
            <person name="Langlade N."/>
            <person name="Munos S."/>
        </authorList>
    </citation>
    <scope>NUCLEOTIDE SEQUENCE</scope>
    <source>
        <tissue evidence="2">Leaves</tissue>
    </source>
</reference>
<dbReference type="EMBL" id="MNCJ02000331">
    <property type="protein sequence ID" value="KAF5758952.1"/>
    <property type="molecule type" value="Genomic_DNA"/>
</dbReference>
<dbReference type="Proteomes" id="UP000215914">
    <property type="component" value="Unassembled WGS sequence"/>
</dbReference>
<evidence type="ECO:0000256" key="1">
    <source>
        <dbReference type="SAM" id="MobiDB-lite"/>
    </source>
</evidence>
<sequence>MMSVTPARGQAAERRLSGGSDTACPSLVWISGRIWWNLVVPEMNGGLVLGFQR</sequence>
<evidence type="ECO:0000313" key="3">
    <source>
        <dbReference type="Proteomes" id="UP000215914"/>
    </source>
</evidence>
<reference evidence="2" key="1">
    <citation type="journal article" date="2017" name="Nature">
        <title>The sunflower genome provides insights into oil metabolism, flowering and Asterid evolution.</title>
        <authorList>
            <person name="Badouin H."/>
            <person name="Gouzy J."/>
            <person name="Grassa C.J."/>
            <person name="Murat F."/>
            <person name="Staton S.E."/>
            <person name="Cottret L."/>
            <person name="Lelandais-Briere C."/>
            <person name="Owens G.L."/>
            <person name="Carrere S."/>
            <person name="Mayjonade B."/>
            <person name="Legrand L."/>
            <person name="Gill N."/>
            <person name="Kane N.C."/>
            <person name="Bowers J.E."/>
            <person name="Hubner S."/>
            <person name="Bellec A."/>
            <person name="Berard A."/>
            <person name="Berges H."/>
            <person name="Blanchet N."/>
            <person name="Boniface M.C."/>
            <person name="Brunel D."/>
            <person name="Catrice O."/>
            <person name="Chaidir N."/>
            <person name="Claudel C."/>
            <person name="Donnadieu C."/>
            <person name="Faraut T."/>
            <person name="Fievet G."/>
            <person name="Helmstetter N."/>
            <person name="King M."/>
            <person name="Knapp S.J."/>
            <person name="Lai Z."/>
            <person name="Le Paslier M.C."/>
            <person name="Lippi Y."/>
            <person name="Lorenzon L."/>
            <person name="Mandel J.R."/>
            <person name="Marage G."/>
            <person name="Marchand G."/>
            <person name="Marquand E."/>
            <person name="Bret-Mestries E."/>
            <person name="Morien E."/>
            <person name="Nambeesan S."/>
            <person name="Nguyen T."/>
            <person name="Pegot-Espagnet P."/>
            <person name="Pouilly N."/>
            <person name="Raftis F."/>
            <person name="Sallet E."/>
            <person name="Schiex T."/>
            <person name="Thomas J."/>
            <person name="Vandecasteele C."/>
            <person name="Vares D."/>
            <person name="Vear F."/>
            <person name="Vautrin S."/>
            <person name="Crespi M."/>
            <person name="Mangin B."/>
            <person name="Burke J.M."/>
            <person name="Salse J."/>
            <person name="Munos S."/>
            <person name="Vincourt P."/>
            <person name="Rieseberg L.H."/>
            <person name="Langlade N.B."/>
        </authorList>
    </citation>
    <scope>NUCLEOTIDE SEQUENCE</scope>
    <source>
        <tissue evidence="2">Leaves</tissue>
    </source>
</reference>
<protein>
    <submittedName>
        <fullName evidence="2">Uncharacterized protein</fullName>
    </submittedName>
</protein>
<dbReference type="AlphaFoldDB" id="A0A9K3GWV7"/>
<accession>A0A9K3GWV7</accession>
<keyword evidence="3" id="KW-1185">Reference proteome</keyword>
<evidence type="ECO:0000313" key="2">
    <source>
        <dbReference type="EMBL" id="KAF5758952.1"/>
    </source>
</evidence>
<name>A0A9K3GWV7_HELAN</name>
<dbReference type="Gramene" id="mRNA:HanXRQr2_Chr16g0735371">
    <property type="protein sequence ID" value="CDS:HanXRQr2_Chr16g0735371.1"/>
    <property type="gene ID" value="HanXRQr2_Chr16g0735371"/>
</dbReference>
<organism evidence="2 3">
    <name type="scientific">Helianthus annuus</name>
    <name type="common">Common sunflower</name>
    <dbReference type="NCBI Taxonomy" id="4232"/>
    <lineage>
        <taxon>Eukaryota</taxon>
        <taxon>Viridiplantae</taxon>
        <taxon>Streptophyta</taxon>
        <taxon>Embryophyta</taxon>
        <taxon>Tracheophyta</taxon>
        <taxon>Spermatophyta</taxon>
        <taxon>Magnoliopsida</taxon>
        <taxon>eudicotyledons</taxon>
        <taxon>Gunneridae</taxon>
        <taxon>Pentapetalae</taxon>
        <taxon>asterids</taxon>
        <taxon>campanulids</taxon>
        <taxon>Asterales</taxon>
        <taxon>Asteraceae</taxon>
        <taxon>Asteroideae</taxon>
        <taxon>Heliantheae alliance</taxon>
        <taxon>Heliantheae</taxon>
        <taxon>Helianthus</taxon>
    </lineage>
</organism>
<proteinExistence type="predicted"/>